<feature type="domain" description="Elongation factor EFG" evidence="4">
    <location>
        <begin position="350"/>
        <end position="435"/>
    </location>
</feature>
<keyword evidence="2" id="KW-0648">Protein biosynthesis</keyword>
<dbReference type="PANTHER" id="PTHR43261">
    <property type="entry name" value="TRANSLATION ELONGATION FACTOR G-RELATED"/>
    <property type="match status" value="1"/>
</dbReference>
<proteinExistence type="predicted"/>
<dbReference type="InterPro" id="IPR027417">
    <property type="entry name" value="P-loop_NTPase"/>
</dbReference>
<dbReference type="SMART" id="SM00838">
    <property type="entry name" value="EFG_C"/>
    <property type="match status" value="1"/>
</dbReference>
<organism evidence="6 7">
    <name type="scientific">Lactobacillus colini</name>
    <dbReference type="NCBI Taxonomy" id="1819254"/>
    <lineage>
        <taxon>Bacteria</taxon>
        <taxon>Bacillati</taxon>
        <taxon>Bacillota</taxon>
        <taxon>Bacilli</taxon>
        <taxon>Lactobacillales</taxon>
        <taxon>Lactobacillaceae</taxon>
        <taxon>Lactobacillus</taxon>
    </lineage>
</organism>
<protein>
    <submittedName>
        <fullName evidence="6">Translation elongation factor EF-G</fullName>
    </submittedName>
</protein>
<dbReference type="CDD" id="cd03711">
    <property type="entry name" value="Tet_C"/>
    <property type="match status" value="1"/>
</dbReference>
<dbReference type="Gene3D" id="2.40.30.10">
    <property type="entry name" value="Translation factors"/>
    <property type="match status" value="1"/>
</dbReference>
<dbReference type="SUPFAM" id="SSF50447">
    <property type="entry name" value="Translation proteins"/>
    <property type="match status" value="1"/>
</dbReference>
<dbReference type="Proteomes" id="UP001519292">
    <property type="component" value="Unassembled WGS sequence"/>
</dbReference>
<sequence length="481" mass="53956">MFFENIATSDEDLLEEYLENGTIEDQNIIALISQRKVIPVYFGSALKMEGIEEFLAGLNQWTQESEHQSEFGLRVFKISHDNKSERLTWVKVTGDKLQAKTELLDSEKVNEIRIYNGDKYQVVNYVEVGEVAALSGLSSTYPGQGLGIEQDDNKLKLRPILCYRVVSDSDLSNLLAALRELEDEDPSLHVKWSEHLQELSVELMGEIQKEILEVLLMERFKLQVSLEQGSILYQETITASVEGVGHFEPLRHYAEVHLLMESMPAGSGVIFENKCSLEVLDKNWQHQIMTSLASKEHLGVLIGAPITDMKITLIGGKGSNVHTVGGDFREATYRAVRQGLMELREQQACQLLEPWYSFNLTVPQDAVGRAINDIQKMSGKFKLPDQISDLVTISGQAPVSEMQDYASEVRAYTHGLGQLECIVTGYLPCHDSDKIITNEKYDPTSDLANTPNSVFCSHGAGHTVTWDKVRDTAQFPYVTGY</sequence>
<dbReference type="InterPro" id="IPR005517">
    <property type="entry name" value="Transl_elong_EFG/EF2_IV"/>
</dbReference>
<dbReference type="InterPro" id="IPR035650">
    <property type="entry name" value="Tet_C"/>
</dbReference>
<comment type="caution">
    <text evidence="6">The sequence shown here is derived from an EMBL/GenBank/DDBJ whole genome shotgun (WGS) entry which is preliminary data.</text>
</comment>
<evidence type="ECO:0000259" key="5">
    <source>
        <dbReference type="SMART" id="SM00889"/>
    </source>
</evidence>
<evidence type="ECO:0000259" key="4">
    <source>
        <dbReference type="SMART" id="SM00838"/>
    </source>
</evidence>
<dbReference type="Pfam" id="PF03764">
    <property type="entry name" value="EFG_IV"/>
    <property type="match status" value="1"/>
</dbReference>
<dbReference type="PANTHER" id="PTHR43261:SF1">
    <property type="entry name" value="RIBOSOME-RELEASING FACTOR 2, MITOCHONDRIAL"/>
    <property type="match status" value="1"/>
</dbReference>
<keyword evidence="6" id="KW-0251">Elongation factor</keyword>
<evidence type="ECO:0000256" key="3">
    <source>
        <dbReference type="ARBA" id="ARBA00023134"/>
    </source>
</evidence>
<dbReference type="InterPro" id="IPR000640">
    <property type="entry name" value="EFG_V-like"/>
</dbReference>
<dbReference type="InterPro" id="IPR009000">
    <property type="entry name" value="Transl_B-barrel_sf"/>
</dbReference>
<accession>A0ABS4MGU4</accession>
<dbReference type="EMBL" id="JAGGLU010000019">
    <property type="protein sequence ID" value="MBP2058930.1"/>
    <property type="molecule type" value="Genomic_DNA"/>
</dbReference>
<dbReference type="Gene3D" id="3.30.230.10">
    <property type="match status" value="1"/>
</dbReference>
<name>A0ABS4MGU4_9LACO</name>
<evidence type="ECO:0000256" key="2">
    <source>
        <dbReference type="ARBA" id="ARBA00022917"/>
    </source>
</evidence>
<dbReference type="InterPro" id="IPR041095">
    <property type="entry name" value="EFG_II"/>
</dbReference>
<dbReference type="Gene3D" id="3.30.70.240">
    <property type="match status" value="1"/>
</dbReference>
<dbReference type="Gene3D" id="3.30.70.870">
    <property type="entry name" value="Elongation Factor G (Translational Gtpase), domain 3"/>
    <property type="match status" value="1"/>
</dbReference>
<dbReference type="InterPro" id="IPR035647">
    <property type="entry name" value="EFG_III/V"/>
</dbReference>
<dbReference type="InterPro" id="IPR020568">
    <property type="entry name" value="Ribosomal_Su5_D2-typ_SF"/>
</dbReference>
<dbReference type="Gene3D" id="3.40.50.300">
    <property type="entry name" value="P-loop containing nucleotide triphosphate hydrolases"/>
    <property type="match status" value="1"/>
</dbReference>
<keyword evidence="1" id="KW-0547">Nucleotide-binding</keyword>
<dbReference type="SUPFAM" id="SSF54980">
    <property type="entry name" value="EF-G C-terminal domain-like"/>
    <property type="match status" value="2"/>
</dbReference>
<dbReference type="Pfam" id="PF00679">
    <property type="entry name" value="EFG_C"/>
    <property type="match status" value="1"/>
</dbReference>
<gene>
    <name evidence="6" type="ORF">J2Z60_002121</name>
</gene>
<dbReference type="SMART" id="SM00889">
    <property type="entry name" value="EFG_IV"/>
    <property type="match status" value="1"/>
</dbReference>
<keyword evidence="3" id="KW-0342">GTP-binding</keyword>
<evidence type="ECO:0000313" key="6">
    <source>
        <dbReference type="EMBL" id="MBP2058930.1"/>
    </source>
</evidence>
<evidence type="ECO:0000256" key="1">
    <source>
        <dbReference type="ARBA" id="ARBA00022741"/>
    </source>
</evidence>
<feature type="domain" description="Translation elongation factor EFG/EF2" evidence="5">
    <location>
        <begin position="230"/>
        <end position="344"/>
    </location>
</feature>
<evidence type="ECO:0000313" key="7">
    <source>
        <dbReference type="Proteomes" id="UP001519292"/>
    </source>
</evidence>
<dbReference type="GO" id="GO:0003746">
    <property type="term" value="F:translation elongation factor activity"/>
    <property type="evidence" value="ECO:0007669"/>
    <property type="project" value="UniProtKB-KW"/>
</dbReference>
<dbReference type="SUPFAM" id="SSF54211">
    <property type="entry name" value="Ribosomal protein S5 domain 2-like"/>
    <property type="match status" value="1"/>
</dbReference>
<dbReference type="InterPro" id="IPR014721">
    <property type="entry name" value="Ribsml_uS5_D2-typ_fold_subgr"/>
</dbReference>
<dbReference type="Pfam" id="PF14492">
    <property type="entry name" value="EFG_III"/>
    <property type="match status" value="1"/>
</dbReference>
<keyword evidence="7" id="KW-1185">Reference proteome</keyword>
<reference evidence="6 7" key="1">
    <citation type="submission" date="2021-03" db="EMBL/GenBank/DDBJ databases">
        <title>Genomic Encyclopedia of Type Strains, Phase IV (KMG-IV): sequencing the most valuable type-strain genomes for metagenomic binning, comparative biology and taxonomic classification.</title>
        <authorList>
            <person name="Goeker M."/>
        </authorList>
    </citation>
    <scope>NUCLEOTIDE SEQUENCE [LARGE SCALE GENOMIC DNA]</scope>
    <source>
        <strain evidence="6 7">DSM 101872</strain>
    </source>
</reference>